<dbReference type="Proteomes" id="UP001606303">
    <property type="component" value="Unassembled WGS sequence"/>
</dbReference>
<sequence>MTALTSPSALPHPSHALDNGRLAAARHAFSAPDRVALTAAEQAALTPAAAPPLRHEGLKLARWRWGQGPRVVLVHGWNSRGAHLLGWVPPLLAAGLSVTLFDLPGHGESGGHTASVVHAGRALQAVLKAEGPVHAVVGHSMGSAAALLALAQLPALRLACSVHLAGPSSLTPVVQGLARAHGLGPAEQAAWLAWVEGFIGGPLAQADLPALQPGLRHAALIVHDREDRTVPFSASQALHETWPGSVLEAVSGLGHRRLLQDANVIARAVEFITRHRPVSVVSPPARDRHPALPQGAD</sequence>
<dbReference type="Pfam" id="PF12697">
    <property type="entry name" value="Abhydrolase_6"/>
    <property type="match status" value="1"/>
</dbReference>
<dbReference type="RefSeq" id="WP_394380426.1">
    <property type="nucleotide sequence ID" value="NZ_JBIGIB010000001.1"/>
</dbReference>
<evidence type="ECO:0000313" key="3">
    <source>
        <dbReference type="Proteomes" id="UP001606303"/>
    </source>
</evidence>
<protein>
    <submittedName>
        <fullName evidence="2">Alpha/beta fold hydrolase</fullName>
    </submittedName>
</protein>
<comment type="caution">
    <text evidence="2">The sequence shown here is derived from an EMBL/GenBank/DDBJ whole genome shotgun (WGS) entry which is preliminary data.</text>
</comment>
<accession>A0ABW7GTD8</accession>
<name>A0ABW7GTD8_9BURK</name>
<dbReference type="PANTHER" id="PTHR43689">
    <property type="entry name" value="HYDROLASE"/>
    <property type="match status" value="1"/>
</dbReference>
<keyword evidence="2" id="KW-0378">Hydrolase</keyword>
<dbReference type="PANTHER" id="PTHR43689:SF8">
    <property type="entry name" value="ALPHA_BETA-HYDROLASES SUPERFAMILY PROTEIN"/>
    <property type="match status" value="1"/>
</dbReference>
<dbReference type="InterPro" id="IPR000073">
    <property type="entry name" value="AB_hydrolase_1"/>
</dbReference>
<reference evidence="2 3" key="1">
    <citation type="submission" date="2024-08" db="EMBL/GenBank/DDBJ databases">
        <authorList>
            <person name="Lu H."/>
        </authorList>
    </citation>
    <scope>NUCLEOTIDE SEQUENCE [LARGE SCALE GENOMIC DNA]</scope>
    <source>
        <strain evidence="2 3">BYS87W</strain>
    </source>
</reference>
<evidence type="ECO:0000313" key="2">
    <source>
        <dbReference type="EMBL" id="MFG6465247.1"/>
    </source>
</evidence>
<dbReference type="InterPro" id="IPR029058">
    <property type="entry name" value="AB_hydrolase_fold"/>
</dbReference>
<keyword evidence="3" id="KW-1185">Reference proteome</keyword>
<dbReference type="Gene3D" id="3.40.50.1820">
    <property type="entry name" value="alpha/beta hydrolase"/>
    <property type="match status" value="1"/>
</dbReference>
<dbReference type="EMBL" id="JBIGIB010000001">
    <property type="protein sequence ID" value="MFG6465247.1"/>
    <property type="molecule type" value="Genomic_DNA"/>
</dbReference>
<organism evidence="2 3">
    <name type="scientific">Pelomonas baiyunensis</name>
    <dbReference type="NCBI Taxonomy" id="3299026"/>
    <lineage>
        <taxon>Bacteria</taxon>
        <taxon>Pseudomonadati</taxon>
        <taxon>Pseudomonadota</taxon>
        <taxon>Betaproteobacteria</taxon>
        <taxon>Burkholderiales</taxon>
        <taxon>Sphaerotilaceae</taxon>
        <taxon>Roseateles</taxon>
    </lineage>
</organism>
<proteinExistence type="predicted"/>
<evidence type="ECO:0000259" key="1">
    <source>
        <dbReference type="Pfam" id="PF12697"/>
    </source>
</evidence>
<dbReference type="GO" id="GO:0016787">
    <property type="term" value="F:hydrolase activity"/>
    <property type="evidence" value="ECO:0007669"/>
    <property type="project" value="UniProtKB-KW"/>
</dbReference>
<feature type="domain" description="AB hydrolase-1" evidence="1">
    <location>
        <begin position="71"/>
        <end position="265"/>
    </location>
</feature>
<dbReference type="SUPFAM" id="SSF53474">
    <property type="entry name" value="alpha/beta-Hydrolases"/>
    <property type="match status" value="1"/>
</dbReference>
<gene>
    <name evidence="2" type="ORF">ACG01O_01360</name>
</gene>